<keyword evidence="8" id="KW-0460">Magnesium</keyword>
<organism evidence="12 13">
    <name type="scientific">candidate division LCP-89 bacterium B3_LCP</name>
    <dbReference type="NCBI Taxonomy" id="2012998"/>
    <lineage>
        <taxon>Bacteria</taxon>
        <taxon>Pseudomonadati</taxon>
        <taxon>Bacteria division LCP-89</taxon>
    </lineage>
</organism>
<evidence type="ECO:0000259" key="11">
    <source>
        <dbReference type="PROSITE" id="PS50126"/>
    </source>
</evidence>
<keyword evidence="3" id="KW-0997">Cell inner membrane</keyword>
<proteinExistence type="predicted"/>
<evidence type="ECO:0000256" key="9">
    <source>
        <dbReference type="ARBA" id="ARBA00022884"/>
    </source>
</evidence>
<dbReference type="Pfam" id="PF10150">
    <property type="entry name" value="RNase_E_G"/>
    <property type="match status" value="1"/>
</dbReference>
<evidence type="ECO:0000256" key="1">
    <source>
        <dbReference type="ARBA" id="ARBA00001946"/>
    </source>
</evidence>
<dbReference type="GO" id="GO:0004540">
    <property type="term" value="F:RNA nuclease activity"/>
    <property type="evidence" value="ECO:0007669"/>
    <property type="project" value="InterPro"/>
</dbReference>
<dbReference type="EMBL" id="NJBN01000012">
    <property type="protein sequence ID" value="TKJ37610.1"/>
    <property type="molecule type" value="Genomic_DNA"/>
</dbReference>
<dbReference type="InterPro" id="IPR019307">
    <property type="entry name" value="RNA-bd_AU-1/RNase_E/G"/>
</dbReference>
<dbReference type="Gene3D" id="3.40.1260.20">
    <property type="entry name" value="Ribonuclease E, catalytic domain"/>
    <property type="match status" value="1"/>
</dbReference>
<reference evidence="12 13" key="1">
    <citation type="submission" date="2017-06" db="EMBL/GenBank/DDBJ databases">
        <title>Novel microbial phyla capable of carbon fixation and sulfur reduction in deep-sea sediments.</title>
        <authorList>
            <person name="Huang J."/>
            <person name="Baker B."/>
            <person name="Wang Y."/>
        </authorList>
    </citation>
    <scope>NUCLEOTIDE SEQUENCE [LARGE SCALE GENOMIC DNA]</scope>
    <source>
        <strain evidence="12">B3_LCP</strain>
    </source>
</reference>
<dbReference type="Proteomes" id="UP000319619">
    <property type="component" value="Unassembled WGS sequence"/>
</dbReference>
<evidence type="ECO:0000256" key="2">
    <source>
        <dbReference type="ARBA" id="ARBA00022475"/>
    </source>
</evidence>
<dbReference type="PROSITE" id="PS50126">
    <property type="entry name" value="S1"/>
    <property type="match status" value="1"/>
</dbReference>
<keyword evidence="5" id="KW-0479">Metal-binding</keyword>
<evidence type="ECO:0000256" key="4">
    <source>
        <dbReference type="ARBA" id="ARBA00022722"/>
    </source>
</evidence>
<evidence type="ECO:0000313" key="12">
    <source>
        <dbReference type="EMBL" id="TKJ37610.1"/>
    </source>
</evidence>
<protein>
    <submittedName>
        <fullName evidence="12">Ribonuclease G</fullName>
    </submittedName>
</protein>
<dbReference type="GO" id="GO:0004519">
    <property type="term" value="F:endonuclease activity"/>
    <property type="evidence" value="ECO:0007669"/>
    <property type="project" value="UniProtKB-KW"/>
</dbReference>
<dbReference type="GO" id="GO:0046872">
    <property type="term" value="F:metal ion binding"/>
    <property type="evidence" value="ECO:0007669"/>
    <property type="project" value="UniProtKB-KW"/>
</dbReference>
<dbReference type="AlphaFoldDB" id="A0A532URQ1"/>
<comment type="cofactor">
    <cofactor evidence="1">
        <name>Mg(2+)</name>
        <dbReference type="ChEBI" id="CHEBI:18420"/>
    </cofactor>
</comment>
<evidence type="ECO:0000256" key="7">
    <source>
        <dbReference type="ARBA" id="ARBA00022801"/>
    </source>
</evidence>
<dbReference type="NCBIfam" id="TIGR00757">
    <property type="entry name" value="RNaseEG"/>
    <property type="match status" value="1"/>
</dbReference>
<evidence type="ECO:0000256" key="10">
    <source>
        <dbReference type="ARBA" id="ARBA00023136"/>
    </source>
</evidence>
<dbReference type="GO" id="GO:0016787">
    <property type="term" value="F:hydrolase activity"/>
    <property type="evidence" value="ECO:0007669"/>
    <property type="project" value="UniProtKB-KW"/>
</dbReference>
<keyword evidence="4" id="KW-0540">Nuclease</keyword>
<evidence type="ECO:0000313" key="13">
    <source>
        <dbReference type="Proteomes" id="UP000319619"/>
    </source>
</evidence>
<keyword evidence="9" id="KW-0694">RNA-binding</keyword>
<name>A0A532URQ1_UNCL8</name>
<dbReference type="InterPro" id="IPR003029">
    <property type="entry name" value="S1_domain"/>
</dbReference>
<evidence type="ECO:0000256" key="6">
    <source>
        <dbReference type="ARBA" id="ARBA00022759"/>
    </source>
</evidence>
<evidence type="ECO:0000256" key="3">
    <source>
        <dbReference type="ARBA" id="ARBA00022519"/>
    </source>
</evidence>
<dbReference type="InterPro" id="IPR004659">
    <property type="entry name" value="RNase_E/G"/>
</dbReference>
<dbReference type="InterPro" id="IPR012340">
    <property type="entry name" value="NA-bd_OB-fold"/>
</dbReference>
<dbReference type="Gene3D" id="2.40.50.140">
    <property type="entry name" value="Nucleic acid-binding proteins"/>
    <property type="match status" value="1"/>
</dbReference>
<keyword evidence="2" id="KW-1003">Cell membrane</keyword>
<evidence type="ECO:0000256" key="5">
    <source>
        <dbReference type="ARBA" id="ARBA00022723"/>
    </source>
</evidence>
<dbReference type="GO" id="GO:0003723">
    <property type="term" value="F:RNA binding"/>
    <property type="evidence" value="ECO:0007669"/>
    <property type="project" value="UniProtKB-KW"/>
</dbReference>
<keyword evidence="6" id="KW-0255">Endonuclease</keyword>
<dbReference type="SUPFAM" id="SSF50249">
    <property type="entry name" value="Nucleic acid-binding proteins"/>
    <property type="match status" value="1"/>
</dbReference>
<feature type="domain" description="S1 motif" evidence="11">
    <location>
        <begin position="41"/>
        <end position="139"/>
    </location>
</feature>
<dbReference type="GO" id="GO:0005737">
    <property type="term" value="C:cytoplasm"/>
    <property type="evidence" value="ECO:0007669"/>
    <property type="project" value="TreeGrafter"/>
</dbReference>
<dbReference type="GO" id="GO:0006364">
    <property type="term" value="P:rRNA processing"/>
    <property type="evidence" value="ECO:0007669"/>
    <property type="project" value="TreeGrafter"/>
</dbReference>
<dbReference type="PANTHER" id="PTHR30001">
    <property type="entry name" value="RIBONUCLEASE"/>
    <property type="match status" value="1"/>
</dbReference>
<sequence length="512" mass="58660">MKATKEIIINSTPSETRIAMLEDGELAELFVERPQHERTLGNIYKGIVRKVVPGMQAAFINYGEETDAFLHFSDVAEVGSTGGLSPIPIVEMIVVNEKGEKHTIRSPLKNNQEIIIQVIKEPIGSKGPRASSQISLAGRYLVLIPGQNDSGISRRIINIEERKRLRKLVRSIRPKNFGLIVRTVAEGHDENELRGDLQSLMDHWKDLETKIHSETAPSLIYQDLSMAFSIVRDLFTPDISVLAVDSRKLYRDVHSYLKEVSPQILDTLSLYRGRTPIFDHYKIEQRIESIISRKVPLDGGGHIVIDLTEAMVSIDVNSGRYIGKKDHEENSLKINLRAAREIARQLRLRDIGGLIAVDFIDLIEEKNRRKVYDEIKKKLRSDRAKTDVLPISYFGILEMTRQRLRPALLYTFNEPCSSCRGTGMVPSLETIITRMERWISRFRHGTREPRLLLTVHPDLAAALRTDLKPRFRQMMLKHLVHIKLKEDPTLRADEFQGYSYRQKRDITAQYDI</sequence>
<dbReference type="PANTHER" id="PTHR30001:SF1">
    <property type="entry name" value="RIBONUCLEASE E_G-LIKE PROTEIN, CHLOROPLASTIC"/>
    <property type="match status" value="1"/>
</dbReference>
<gene>
    <name evidence="12" type="ORF">CEE37_13945</name>
</gene>
<comment type="caution">
    <text evidence="12">The sequence shown here is derived from an EMBL/GenBank/DDBJ whole genome shotgun (WGS) entry which is preliminary data.</text>
</comment>
<dbReference type="CDD" id="cd04453">
    <property type="entry name" value="S1_RNase_E"/>
    <property type="match status" value="1"/>
</dbReference>
<keyword evidence="10" id="KW-0472">Membrane</keyword>
<keyword evidence="7" id="KW-0378">Hydrolase</keyword>
<accession>A0A532URQ1</accession>
<evidence type="ECO:0000256" key="8">
    <source>
        <dbReference type="ARBA" id="ARBA00022842"/>
    </source>
</evidence>